<keyword evidence="3 5" id="KW-0067">ATP-binding</keyword>
<dbReference type="GO" id="GO:0042398">
    <property type="term" value="P:modified amino acid biosynthetic process"/>
    <property type="evidence" value="ECO:0007669"/>
    <property type="project" value="InterPro"/>
</dbReference>
<dbReference type="InterPro" id="IPR006336">
    <property type="entry name" value="GCS2"/>
</dbReference>
<protein>
    <recommendedName>
        <fullName evidence="5">Putative glutamate--cysteine ligase 2</fullName>
        <ecNumber evidence="5">6.3.2.2</ecNumber>
    </recommendedName>
    <alternativeName>
        <fullName evidence="5">Gamma-glutamylcysteine synthetase 2</fullName>
        <shortName evidence="5">GCS 2</shortName>
        <shortName evidence="5">Gamma-GCS 2</shortName>
    </alternativeName>
</protein>
<evidence type="ECO:0000256" key="3">
    <source>
        <dbReference type="ARBA" id="ARBA00022840"/>
    </source>
</evidence>
<dbReference type="PANTHER" id="PTHR36510">
    <property type="entry name" value="GLUTAMATE--CYSTEINE LIGASE 2-RELATED"/>
    <property type="match status" value="1"/>
</dbReference>
<dbReference type="InterPro" id="IPR011793">
    <property type="entry name" value="YbdK"/>
</dbReference>
<reference evidence="6 7" key="1">
    <citation type="submission" date="2017-04" db="EMBL/GenBank/DDBJ databases">
        <authorList>
            <person name="Afonso C.L."/>
            <person name="Miller P.J."/>
            <person name="Scott M.A."/>
            <person name="Spackman E."/>
            <person name="Goraichik I."/>
            <person name="Dimitrov K.M."/>
            <person name="Suarez D.L."/>
            <person name="Swayne D.E."/>
        </authorList>
    </citation>
    <scope>NUCLEOTIDE SEQUENCE [LARGE SCALE GENOMIC DNA]</scope>
    <source>
        <strain evidence="6 7">DSM 43828</strain>
    </source>
</reference>
<dbReference type="EC" id="6.3.2.2" evidence="5"/>
<proteinExistence type="inferred from homology"/>
<gene>
    <name evidence="6" type="ORF">SAMN05661093_00108</name>
</gene>
<accession>A0A1W1ZJ71</accession>
<dbReference type="SUPFAM" id="SSF55931">
    <property type="entry name" value="Glutamine synthetase/guanido kinase"/>
    <property type="match status" value="1"/>
</dbReference>
<organism evidence="6 7">
    <name type="scientific">Kibdelosporangium aridum</name>
    <dbReference type="NCBI Taxonomy" id="2030"/>
    <lineage>
        <taxon>Bacteria</taxon>
        <taxon>Bacillati</taxon>
        <taxon>Actinomycetota</taxon>
        <taxon>Actinomycetes</taxon>
        <taxon>Pseudonocardiales</taxon>
        <taxon>Pseudonocardiaceae</taxon>
        <taxon>Kibdelosporangium</taxon>
    </lineage>
</organism>
<dbReference type="InterPro" id="IPR014746">
    <property type="entry name" value="Gln_synth/guanido_kin_cat_dom"/>
</dbReference>
<dbReference type="NCBIfam" id="NF010041">
    <property type="entry name" value="PRK13517.1-1"/>
    <property type="match status" value="1"/>
</dbReference>
<dbReference type="Proteomes" id="UP000192674">
    <property type="component" value="Unassembled WGS sequence"/>
</dbReference>
<evidence type="ECO:0000256" key="2">
    <source>
        <dbReference type="ARBA" id="ARBA00022741"/>
    </source>
</evidence>
<dbReference type="Pfam" id="PF04107">
    <property type="entry name" value="GCS2"/>
    <property type="match status" value="1"/>
</dbReference>
<dbReference type="NCBIfam" id="TIGR02050">
    <property type="entry name" value="gshA_cyan_rel"/>
    <property type="match status" value="1"/>
</dbReference>
<dbReference type="OrthoDB" id="9803842at2"/>
<evidence type="ECO:0000313" key="7">
    <source>
        <dbReference type="Proteomes" id="UP000192674"/>
    </source>
</evidence>
<evidence type="ECO:0000256" key="4">
    <source>
        <dbReference type="ARBA" id="ARBA00048819"/>
    </source>
</evidence>
<comment type="similarity">
    <text evidence="5">Belongs to the glutamate--cysteine ligase type 2 family. YbdK subfamily.</text>
</comment>
<dbReference type="GO" id="GO:0004357">
    <property type="term" value="F:glutamate-cysteine ligase activity"/>
    <property type="evidence" value="ECO:0007669"/>
    <property type="project" value="UniProtKB-EC"/>
</dbReference>
<evidence type="ECO:0000313" key="6">
    <source>
        <dbReference type="EMBL" id="SMC48108.1"/>
    </source>
</evidence>
<dbReference type="PANTHER" id="PTHR36510:SF1">
    <property type="entry name" value="GLUTAMATE--CYSTEINE LIGASE 2-RELATED"/>
    <property type="match status" value="1"/>
</dbReference>
<keyword evidence="1 5" id="KW-0436">Ligase</keyword>
<dbReference type="RefSeq" id="WP_084424093.1">
    <property type="nucleotide sequence ID" value="NZ_FWXV01000001.1"/>
</dbReference>
<dbReference type="HAMAP" id="MF_01609">
    <property type="entry name" value="Glu_cys_ligase_2"/>
    <property type="match status" value="1"/>
</dbReference>
<keyword evidence="2 5" id="KW-0547">Nucleotide-binding</keyword>
<keyword evidence="7" id="KW-1185">Reference proteome</keyword>
<evidence type="ECO:0000256" key="1">
    <source>
        <dbReference type="ARBA" id="ARBA00022598"/>
    </source>
</evidence>
<sequence>MGEQLTVGVEEEFFVVDSHGHLSRHAATLIDTAHEQDGELQTELTRSQAELATGVCRTHDELLTQLHDLRSALATAGTRRNLRIVPSGAALLPEPDPPAITPNPRYQRMAEHFGVMIHQVTTCGCHVHIGIPDAAAGIQVINHTRPWLPILLALTANSPIEAGVDTGYHSWRYRQWTQWPSAGSPPVFSSVDHYESIVNGCLKSGAILDRGMVYWDIRLSEHQPTLEFRISDVAATAEEAVLLAMIIRGLTHMALNTTIQPLDLPNDVLRAQLWRAARDGITGDCPHPHHGVPIPAYAVLNDLLELLKPILRENGDLEFVEKQVAQLTAAGGGADRQLRTFERTGRAEDTVDMLAIIPE</sequence>
<dbReference type="EMBL" id="FWXV01000001">
    <property type="protein sequence ID" value="SMC48108.1"/>
    <property type="molecule type" value="Genomic_DNA"/>
</dbReference>
<dbReference type="Gene3D" id="3.30.590.20">
    <property type="match status" value="1"/>
</dbReference>
<dbReference type="GO" id="GO:0005524">
    <property type="term" value="F:ATP binding"/>
    <property type="evidence" value="ECO:0007669"/>
    <property type="project" value="UniProtKB-KW"/>
</dbReference>
<evidence type="ECO:0000256" key="5">
    <source>
        <dbReference type="HAMAP-Rule" id="MF_01609"/>
    </source>
</evidence>
<dbReference type="AlphaFoldDB" id="A0A1W1ZJ71"/>
<comment type="catalytic activity">
    <reaction evidence="4 5">
        <text>L-cysteine + L-glutamate + ATP = gamma-L-glutamyl-L-cysteine + ADP + phosphate + H(+)</text>
        <dbReference type="Rhea" id="RHEA:13285"/>
        <dbReference type="ChEBI" id="CHEBI:15378"/>
        <dbReference type="ChEBI" id="CHEBI:29985"/>
        <dbReference type="ChEBI" id="CHEBI:30616"/>
        <dbReference type="ChEBI" id="CHEBI:35235"/>
        <dbReference type="ChEBI" id="CHEBI:43474"/>
        <dbReference type="ChEBI" id="CHEBI:58173"/>
        <dbReference type="ChEBI" id="CHEBI:456216"/>
        <dbReference type="EC" id="6.3.2.2"/>
    </reaction>
</comment>
<comment type="function">
    <text evidence="5">ATP-dependent carboxylate-amine ligase which exhibits weak glutamate--cysteine ligase activity.</text>
</comment>
<name>A0A1W1ZJ71_KIBAR</name>
<dbReference type="InterPro" id="IPR050141">
    <property type="entry name" value="GCL_type2/YbdK_subfam"/>
</dbReference>